<dbReference type="InterPro" id="IPR030390">
    <property type="entry name" value="MeTrfase_TrmA_AS"/>
</dbReference>
<evidence type="ECO:0000313" key="7">
    <source>
        <dbReference type="EMBL" id="OGH66365.1"/>
    </source>
</evidence>
<dbReference type="PANTHER" id="PTHR11061:SF30">
    <property type="entry name" value="TRNA (URACIL(54)-C(5))-METHYLTRANSFERASE"/>
    <property type="match status" value="1"/>
</dbReference>
<dbReference type="Pfam" id="PF01938">
    <property type="entry name" value="TRAM"/>
    <property type="match status" value="1"/>
</dbReference>
<evidence type="ECO:0000256" key="4">
    <source>
        <dbReference type="PROSITE-ProRule" id="PRU01024"/>
    </source>
</evidence>
<dbReference type="Gene3D" id="2.40.50.1070">
    <property type="match status" value="1"/>
</dbReference>
<evidence type="ECO:0000259" key="6">
    <source>
        <dbReference type="PROSITE" id="PS50926"/>
    </source>
</evidence>
<dbReference type="STRING" id="1798676.A3B90_02380"/>
<organism evidence="7 8">
    <name type="scientific">Candidatus Magasanikbacteria bacterium RIFCSPHIGHO2_02_FULL_41_13</name>
    <dbReference type="NCBI Taxonomy" id="1798676"/>
    <lineage>
        <taxon>Bacteria</taxon>
        <taxon>Candidatus Magasanikiibacteriota</taxon>
    </lineage>
</organism>
<evidence type="ECO:0000256" key="2">
    <source>
        <dbReference type="ARBA" id="ARBA00022679"/>
    </source>
</evidence>
<dbReference type="PROSITE" id="PS51687">
    <property type="entry name" value="SAM_MT_RNA_M5U"/>
    <property type="match status" value="1"/>
</dbReference>
<sequence length="423" mass="47372">MKTTLTIEKLVHGGQGLGRTPEGKAAFIWNALPGETVEVEVLDNKKTHLEGIATQILTPSKDRITPLEGTFLSTSPWQMMNFETENYWKRAIAAEQYSKIGDLILAPESLKIATNNVEYAYRNKMEFSFTEVEGKIQLAFFERGQRVKVAVEDSKLASKEINATAIKLLEWIHTVKIPIRSLKAIIVRSNPKGETIAGLFIKDKLTFSEYPELKSHLVGFQLYYSTHKSPASVPTELLYSIGQNYLITDVFGTSLKYGIFSFFQINQPIFEMALRDIAAFLDPKIPVVDYYSGVGAISLPLSQNRTATTLVDNNSEAIEYAKENIKINGRSNVTAECAPAEKLTQFISGDSMVILDPPRAGLHADVVKMLLQKHPKRIIYMSCDIATHARDLRLLGQGYSLAYLELYNFFPRTPHIEGLAVLE</sequence>
<feature type="domain" description="TRAM" evidence="6">
    <location>
        <begin position="1"/>
        <end position="55"/>
    </location>
</feature>
<dbReference type="PROSITE" id="PS50926">
    <property type="entry name" value="TRAM"/>
    <property type="match status" value="1"/>
</dbReference>
<dbReference type="Pfam" id="PF05958">
    <property type="entry name" value="tRNA_U5-meth_tr"/>
    <property type="match status" value="1"/>
</dbReference>
<dbReference type="InterPro" id="IPR029063">
    <property type="entry name" value="SAM-dependent_MTases_sf"/>
</dbReference>
<dbReference type="Proteomes" id="UP000178742">
    <property type="component" value="Unassembled WGS sequence"/>
</dbReference>
<dbReference type="PROSITE" id="PS01230">
    <property type="entry name" value="TRMA_1"/>
    <property type="match status" value="1"/>
</dbReference>
<dbReference type="Gene3D" id="2.40.50.140">
    <property type="entry name" value="Nucleic acid-binding proteins"/>
    <property type="match status" value="1"/>
</dbReference>
<dbReference type="PANTHER" id="PTHR11061">
    <property type="entry name" value="RNA M5U METHYLTRANSFERASE"/>
    <property type="match status" value="1"/>
</dbReference>
<dbReference type="InterPro" id="IPR010280">
    <property type="entry name" value="U5_MeTrfase_fam"/>
</dbReference>
<evidence type="ECO:0000256" key="5">
    <source>
        <dbReference type="PROSITE-ProRule" id="PRU10015"/>
    </source>
</evidence>
<feature type="active site" evidence="5">
    <location>
        <position position="383"/>
    </location>
</feature>
<evidence type="ECO:0000313" key="8">
    <source>
        <dbReference type="Proteomes" id="UP000178742"/>
    </source>
</evidence>
<dbReference type="CDD" id="cd02440">
    <property type="entry name" value="AdoMet_MTases"/>
    <property type="match status" value="1"/>
</dbReference>
<reference evidence="7 8" key="1">
    <citation type="journal article" date="2016" name="Nat. Commun.">
        <title>Thousands of microbial genomes shed light on interconnected biogeochemical processes in an aquifer system.</title>
        <authorList>
            <person name="Anantharaman K."/>
            <person name="Brown C.T."/>
            <person name="Hug L.A."/>
            <person name="Sharon I."/>
            <person name="Castelle C.J."/>
            <person name="Probst A.J."/>
            <person name="Thomas B.C."/>
            <person name="Singh A."/>
            <person name="Wilkins M.J."/>
            <person name="Karaoz U."/>
            <person name="Brodie E.L."/>
            <person name="Williams K.H."/>
            <person name="Hubbard S.S."/>
            <person name="Banfield J.F."/>
        </authorList>
    </citation>
    <scope>NUCLEOTIDE SEQUENCE [LARGE SCALE GENOMIC DNA]</scope>
</reference>
<keyword evidence="2 4" id="KW-0808">Transferase</keyword>
<keyword evidence="1 4" id="KW-0489">Methyltransferase</keyword>
<dbReference type="SUPFAM" id="SSF50249">
    <property type="entry name" value="Nucleic acid-binding proteins"/>
    <property type="match status" value="1"/>
</dbReference>
<evidence type="ECO:0000256" key="1">
    <source>
        <dbReference type="ARBA" id="ARBA00022603"/>
    </source>
</evidence>
<dbReference type="InterPro" id="IPR012340">
    <property type="entry name" value="NA-bd_OB-fold"/>
</dbReference>
<comment type="similarity">
    <text evidence="4">Belongs to the class I-like SAM-binding methyltransferase superfamily. RNA M5U methyltransferase family.</text>
</comment>
<accession>A0A1F6M450</accession>
<dbReference type="AlphaFoldDB" id="A0A1F6M450"/>
<protein>
    <recommendedName>
        <fullName evidence="6">TRAM domain-containing protein</fullName>
    </recommendedName>
</protein>
<feature type="binding site" evidence="4">
    <location>
        <position position="264"/>
    </location>
    <ligand>
        <name>S-adenosyl-L-methionine</name>
        <dbReference type="ChEBI" id="CHEBI:59789"/>
    </ligand>
</feature>
<keyword evidence="3 4" id="KW-0949">S-adenosyl-L-methionine</keyword>
<dbReference type="SUPFAM" id="SSF53335">
    <property type="entry name" value="S-adenosyl-L-methionine-dependent methyltransferases"/>
    <property type="match status" value="1"/>
</dbReference>
<name>A0A1F6M450_9BACT</name>
<dbReference type="InterPro" id="IPR002792">
    <property type="entry name" value="TRAM_dom"/>
</dbReference>
<comment type="caution">
    <text evidence="7">The sequence shown here is derived from an EMBL/GenBank/DDBJ whole genome shotgun (WGS) entry which is preliminary data.</text>
</comment>
<feature type="binding site" evidence="4">
    <location>
        <position position="291"/>
    </location>
    <ligand>
        <name>S-adenosyl-L-methionine</name>
        <dbReference type="ChEBI" id="CHEBI:59789"/>
    </ligand>
</feature>
<proteinExistence type="inferred from homology"/>
<feature type="binding site" evidence="4">
    <location>
        <position position="312"/>
    </location>
    <ligand>
        <name>S-adenosyl-L-methionine</name>
        <dbReference type="ChEBI" id="CHEBI:59789"/>
    </ligand>
</feature>
<gene>
    <name evidence="7" type="ORF">A3B90_02380</name>
</gene>
<dbReference type="GO" id="GO:0070475">
    <property type="term" value="P:rRNA base methylation"/>
    <property type="evidence" value="ECO:0007669"/>
    <property type="project" value="TreeGrafter"/>
</dbReference>
<dbReference type="Gene3D" id="3.40.50.150">
    <property type="entry name" value="Vaccinia Virus protein VP39"/>
    <property type="match status" value="1"/>
</dbReference>
<dbReference type="EMBL" id="MFPX01000019">
    <property type="protein sequence ID" value="OGH66365.1"/>
    <property type="molecule type" value="Genomic_DNA"/>
</dbReference>
<feature type="binding site" evidence="4">
    <location>
        <position position="356"/>
    </location>
    <ligand>
        <name>S-adenosyl-L-methionine</name>
        <dbReference type="ChEBI" id="CHEBI:59789"/>
    </ligand>
</feature>
<feature type="active site" description="Nucleophile" evidence="4">
    <location>
        <position position="383"/>
    </location>
</feature>
<evidence type="ECO:0000256" key="3">
    <source>
        <dbReference type="ARBA" id="ARBA00022691"/>
    </source>
</evidence>
<dbReference type="GO" id="GO:0070041">
    <property type="term" value="F:rRNA (uridine-C5-)-methyltransferase activity"/>
    <property type="evidence" value="ECO:0007669"/>
    <property type="project" value="TreeGrafter"/>
</dbReference>